<dbReference type="OrthoDB" id="413653at2759"/>
<accession>A0A9P7K5G2</accession>
<dbReference type="EMBL" id="JABCKI010005882">
    <property type="protein sequence ID" value="KAG5636885.1"/>
    <property type="molecule type" value="Genomic_DNA"/>
</dbReference>
<organism evidence="1 2">
    <name type="scientific">Sphagnurus paluster</name>
    <dbReference type="NCBI Taxonomy" id="117069"/>
    <lineage>
        <taxon>Eukaryota</taxon>
        <taxon>Fungi</taxon>
        <taxon>Dikarya</taxon>
        <taxon>Basidiomycota</taxon>
        <taxon>Agaricomycotina</taxon>
        <taxon>Agaricomycetes</taxon>
        <taxon>Agaricomycetidae</taxon>
        <taxon>Agaricales</taxon>
        <taxon>Tricholomatineae</taxon>
        <taxon>Lyophyllaceae</taxon>
        <taxon>Sphagnurus</taxon>
    </lineage>
</organism>
<name>A0A9P7K5G2_9AGAR</name>
<evidence type="ECO:0000313" key="1">
    <source>
        <dbReference type="EMBL" id="KAG5636885.1"/>
    </source>
</evidence>
<proteinExistence type="predicted"/>
<reference evidence="1" key="2">
    <citation type="submission" date="2021-10" db="EMBL/GenBank/DDBJ databases">
        <title>Phylogenomics reveals ancestral predisposition of the termite-cultivated fungus Termitomyces towards a domesticated lifestyle.</title>
        <authorList>
            <person name="Auxier B."/>
            <person name="Grum-Grzhimaylo A."/>
            <person name="Cardenas M.E."/>
            <person name="Lodge J.D."/>
            <person name="Laessoe T."/>
            <person name="Pedersen O."/>
            <person name="Smith M.E."/>
            <person name="Kuyper T.W."/>
            <person name="Franco-Molano E.A."/>
            <person name="Baroni T.J."/>
            <person name="Aanen D.K."/>
        </authorList>
    </citation>
    <scope>NUCLEOTIDE SEQUENCE</scope>
    <source>
        <strain evidence="1">D49</strain>
    </source>
</reference>
<dbReference type="PANTHER" id="PTHR38567:SF1">
    <property type="entry name" value="DUF4291 DOMAIN-CONTAINING PROTEIN"/>
    <property type="match status" value="1"/>
</dbReference>
<dbReference type="Proteomes" id="UP000717328">
    <property type="component" value="Unassembled WGS sequence"/>
</dbReference>
<dbReference type="PANTHER" id="PTHR38567">
    <property type="entry name" value="DUF4291 DOMAIN-CONTAINING PROTEIN"/>
    <property type="match status" value="1"/>
</dbReference>
<sequence>MYKYRSGYSYKDKNQEHILALKMKHEHFRELLSFASVTTNGHLTEEEKAKPVRVQWDPERSPALDALPYRSIQIGISAAISPTWIEQWIVSIEDVTATARALKAAIDDDSEWTLGDLVLRGLVPLELEYEITEELKTILKMI</sequence>
<gene>
    <name evidence="1" type="ORF">H0H81_006504</name>
</gene>
<dbReference type="InterPro" id="IPR025633">
    <property type="entry name" value="DUF4291"/>
</dbReference>
<protein>
    <submittedName>
        <fullName evidence="1">Uncharacterized protein</fullName>
    </submittedName>
</protein>
<dbReference type="AlphaFoldDB" id="A0A9P7K5G2"/>
<evidence type="ECO:0000313" key="2">
    <source>
        <dbReference type="Proteomes" id="UP000717328"/>
    </source>
</evidence>
<dbReference type="Pfam" id="PF14124">
    <property type="entry name" value="DUF4291"/>
    <property type="match status" value="1"/>
</dbReference>
<reference evidence="1" key="1">
    <citation type="submission" date="2021-02" db="EMBL/GenBank/DDBJ databases">
        <authorList>
            <person name="Nieuwenhuis M."/>
            <person name="Van De Peppel L.J.J."/>
        </authorList>
    </citation>
    <scope>NUCLEOTIDE SEQUENCE</scope>
    <source>
        <strain evidence="1">D49</strain>
    </source>
</reference>
<keyword evidence="2" id="KW-1185">Reference proteome</keyword>
<comment type="caution">
    <text evidence="1">The sequence shown here is derived from an EMBL/GenBank/DDBJ whole genome shotgun (WGS) entry which is preliminary data.</text>
</comment>